<protein>
    <submittedName>
        <fullName evidence="4">RNA-processing protein</fullName>
    </submittedName>
</protein>
<dbReference type="Gene3D" id="3.30.1370.10">
    <property type="entry name" value="K Homology domain, type 1"/>
    <property type="match status" value="2"/>
</dbReference>
<gene>
    <name evidence="4" type="ORF">EYH02_06090</name>
</gene>
<dbReference type="PANTHER" id="PTHR12826:SF13">
    <property type="entry name" value="RNA-BINDING PROTEIN PNO1"/>
    <property type="match status" value="1"/>
</dbReference>
<dbReference type="Pfam" id="PF00013">
    <property type="entry name" value="KH_1"/>
    <property type="match status" value="1"/>
</dbReference>
<dbReference type="Pfam" id="PF22891">
    <property type="entry name" value="KH_PNO1_2nd"/>
    <property type="match status" value="1"/>
</dbReference>
<dbReference type="InterPro" id="IPR055211">
    <property type="entry name" value="KH_PNO1_2nd"/>
</dbReference>
<dbReference type="AlphaFoldDB" id="A0A832YZW4"/>
<feature type="domain" description="K Homology" evidence="3">
    <location>
        <begin position="89"/>
        <end position="162"/>
    </location>
</feature>
<dbReference type="NCBIfam" id="TIGR03665">
    <property type="entry name" value="arCOG04150"/>
    <property type="match status" value="1"/>
</dbReference>
<dbReference type="SUPFAM" id="SSF54791">
    <property type="entry name" value="Eukaryotic type KH-domain (KH-domain type I)"/>
    <property type="match status" value="2"/>
</dbReference>
<keyword evidence="1 2" id="KW-0694">RNA-binding</keyword>
<dbReference type="Proteomes" id="UP000605805">
    <property type="component" value="Unassembled WGS sequence"/>
</dbReference>
<dbReference type="CDD" id="cd22390">
    <property type="entry name" value="KH-I_Dim2p_like_rpt2"/>
    <property type="match status" value="1"/>
</dbReference>
<feature type="domain" description="K Homology" evidence="3">
    <location>
        <begin position="5"/>
        <end position="75"/>
    </location>
</feature>
<name>A0A832YZW4_9CREN</name>
<proteinExistence type="predicted"/>
<dbReference type="PANTHER" id="PTHR12826">
    <property type="entry name" value="RIBONUCLEASE Y"/>
    <property type="match status" value="1"/>
</dbReference>
<evidence type="ECO:0000313" key="5">
    <source>
        <dbReference type="Proteomes" id="UP000605805"/>
    </source>
</evidence>
<dbReference type="InterPro" id="IPR004088">
    <property type="entry name" value="KH_dom_type_1"/>
</dbReference>
<dbReference type="GO" id="GO:0003723">
    <property type="term" value="F:RNA binding"/>
    <property type="evidence" value="ECO:0007669"/>
    <property type="project" value="UniProtKB-UniRule"/>
</dbReference>
<dbReference type="InterPro" id="IPR004087">
    <property type="entry name" value="KH_dom"/>
</dbReference>
<evidence type="ECO:0000313" key="4">
    <source>
        <dbReference type="EMBL" id="HIP57612.1"/>
    </source>
</evidence>
<dbReference type="NCBIfam" id="NF010328">
    <property type="entry name" value="PRK13763.1-3"/>
    <property type="match status" value="1"/>
</dbReference>
<reference evidence="4" key="1">
    <citation type="journal article" date="2020" name="ISME J.">
        <title>Gammaproteobacteria mediating utilization of methyl-, sulfur- and petroleum organic compounds in deep ocean hydrothermal plumes.</title>
        <authorList>
            <person name="Zhou Z."/>
            <person name="Liu Y."/>
            <person name="Pan J."/>
            <person name="Cron B.R."/>
            <person name="Toner B.M."/>
            <person name="Anantharaman K."/>
            <person name="Breier J.A."/>
            <person name="Dick G.J."/>
            <person name="Li M."/>
        </authorList>
    </citation>
    <scope>NUCLEOTIDE SEQUENCE</scope>
    <source>
        <strain evidence="4">SZUA-1435</strain>
    </source>
</reference>
<evidence type="ECO:0000259" key="3">
    <source>
        <dbReference type="SMART" id="SM00322"/>
    </source>
</evidence>
<dbReference type="EMBL" id="DQTV01000123">
    <property type="protein sequence ID" value="HIP57612.1"/>
    <property type="molecule type" value="Genomic_DNA"/>
</dbReference>
<dbReference type="InterPro" id="IPR036612">
    <property type="entry name" value="KH_dom_type_1_sf"/>
</dbReference>
<sequence>MLIPGVTRLYVKVPLDRIGVLIGRGGEVIKMVMERTKTKITVDEVNGTVIIEPASPTTTALDLMKAQEFIRAISYGFSPERASRVLDEDQVLIVIDLKQYVKPSPNHLARVKGRIIGEGGKARKNLEEIGNVYISVYDDYVAIIGDYESANAVRDAILMLIEGRQHSTVYRYLDKVMSQIKRRQRLSYWYTEFR</sequence>
<evidence type="ECO:0000256" key="2">
    <source>
        <dbReference type="PROSITE-ProRule" id="PRU00117"/>
    </source>
</evidence>
<accession>A0A832YZW4</accession>
<dbReference type="PROSITE" id="PS50084">
    <property type="entry name" value="KH_TYPE_1"/>
    <property type="match status" value="1"/>
</dbReference>
<organism evidence="4 5">
    <name type="scientific">Ignisphaera aggregans</name>
    <dbReference type="NCBI Taxonomy" id="334771"/>
    <lineage>
        <taxon>Archaea</taxon>
        <taxon>Thermoproteota</taxon>
        <taxon>Thermoprotei</taxon>
        <taxon>Desulfurococcales</taxon>
        <taxon>Desulfurococcaceae</taxon>
        <taxon>Ignisphaera</taxon>
    </lineage>
</organism>
<dbReference type="CDD" id="cd22389">
    <property type="entry name" value="KH-I_Dim2p_like_rpt1"/>
    <property type="match status" value="1"/>
</dbReference>
<dbReference type="SMART" id="SM00322">
    <property type="entry name" value="KH"/>
    <property type="match status" value="2"/>
</dbReference>
<dbReference type="InterPro" id="IPR019964">
    <property type="entry name" value="KH_domain_protein_archaea"/>
</dbReference>
<comment type="caution">
    <text evidence="4">The sequence shown here is derived from an EMBL/GenBank/DDBJ whole genome shotgun (WGS) entry which is preliminary data.</text>
</comment>
<evidence type="ECO:0000256" key="1">
    <source>
        <dbReference type="ARBA" id="ARBA00022884"/>
    </source>
</evidence>